<dbReference type="AlphaFoldDB" id="A0A9W9LPF9"/>
<dbReference type="EMBL" id="JAPQKN010000002">
    <property type="protein sequence ID" value="KAJ5167980.1"/>
    <property type="molecule type" value="Genomic_DNA"/>
</dbReference>
<comment type="caution">
    <text evidence="2">The sequence shown here is derived from an EMBL/GenBank/DDBJ whole genome shotgun (WGS) entry which is preliminary data.</text>
</comment>
<protein>
    <submittedName>
        <fullName evidence="2">Uncharacterized protein</fullName>
    </submittedName>
</protein>
<keyword evidence="3" id="KW-1185">Reference proteome</keyword>
<evidence type="ECO:0000313" key="2">
    <source>
        <dbReference type="EMBL" id="KAJ5167980.1"/>
    </source>
</evidence>
<accession>A0A9W9LPF9</accession>
<proteinExistence type="predicted"/>
<evidence type="ECO:0000313" key="3">
    <source>
        <dbReference type="Proteomes" id="UP001149163"/>
    </source>
</evidence>
<feature type="region of interest" description="Disordered" evidence="1">
    <location>
        <begin position="1"/>
        <end position="21"/>
    </location>
</feature>
<reference evidence="2" key="2">
    <citation type="journal article" date="2023" name="IMA Fungus">
        <title>Comparative genomic study of the Penicillium genus elucidates a diverse pangenome and 15 lateral gene transfer events.</title>
        <authorList>
            <person name="Petersen C."/>
            <person name="Sorensen T."/>
            <person name="Nielsen M.R."/>
            <person name="Sondergaard T.E."/>
            <person name="Sorensen J.L."/>
            <person name="Fitzpatrick D.A."/>
            <person name="Frisvad J.C."/>
            <person name="Nielsen K.L."/>
        </authorList>
    </citation>
    <scope>NUCLEOTIDE SEQUENCE</scope>
    <source>
        <strain evidence="2">IBT 26290</strain>
    </source>
</reference>
<organism evidence="2 3">
    <name type="scientific">Penicillium canariense</name>
    <dbReference type="NCBI Taxonomy" id="189055"/>
    <lineage>
        <taxon>Eukaryota</taxon>
        <taxon>Fungi</taxon>
        <taxon>Dikarya</taxon>
        <taxon>Ascomycota</taxon>
        <taxon>Pezizomycotina</taxon>
        <taxon>Eurotiomycetes</taxon>
        <taxon>Eurotiomycetidae</taxon>
        <taxon>Eurotiales</taxon>
        <taxon>Aspergillaceae</taxon>
        <taxon>Penicillium</taxon>
    </lineage>
</organism>
<reference evidence="2" key="1">
    <citation type="submission" date="2022-11" db="EMBL/GenBank/DDBJ databases">
        <authorList>
            <person name="Petersen C."/>
        </authorList>
    </citation>
    <scope>NUCLEOTIDE SEQUENCE</scope>
    <source>
        <strain evidence="2">IBT 26290</strain>
    </source>
</reference>
<name>A0A9W9LPF9_9EURO</name>
<evidence type="ECO:0000256" key="1">
    <source>
        <dbReference type="SAM" id="MobiDB-lite"/>
    </source>
</evidence>
<dbReference type="RefSeq" id="XP_056544441.1">
    <property type="nucleotide sequence ID" value="XM_056685699.1"/>
</dbReference>
<gene>
    <name evidence="2" type="ORF">N7482_003574</name>
</gene>
<dbReference type="GeneID" id="81424875"/>
<dbReference type="Proteomes" id="UP001149163">
    <property type="component" value="Unassembled WGS sequence"/>
</dbReference>
<sequence>MGSVLFNPRAPTPSIFKKDDPTLNQGPLTTAYYQPCGGEVYGKVLDGIQLAIQGIPNENSSAYGDPVQYERDEKMSKIKGTVIRGTGRMTDQKAWELDRDLDYGNG</sequence>